<evidence type="ECO:0000256" key="2">
    <source>
        <dbReference type="SAM" id="MobiDB-lite"/>
    </source>
</evidence>
<feature type="signal peptide" evidence="3">
    <location>
        <begin position="1"/>
        <end position="15"/>
    </location>
</feature>
<evidence type="ECO:0000313" key="6">
    <source>
        <dbReference type="EMBL" id="KAG8466578.1"/>
    </source>
</evidence>
<gene>
    <name evidence="6" type="ORF">KFE25_007957</name>
</gene>
<accession>A0A8J5XGB3</accession>
<dbReference type="InterPro" id="IPR027417">
    <property type="entry name" value="P-loop_NTPase"/>
</dbReference>
<dbReference type="AlphaFoldDB" id="A0A8J5XGB3"/>
<dbReference type="PROSITE" id="PS51192">
    <property type="entry name" value="HELICASE_ATP_BIND_1"/>
    <property type="match status" value="1"/>
</dbReference>
<feature type="region of interest" description="Disordered" evidence="2">
    <location>
        <begin position="837"/>
        <end position="863"/>
    </location>
</feature>
<keyword evidence="7" id="KW-1185">Reference proteome</keyword>
<keyword evidence="3" id="KW-0732">Signal</keyword>
<feature type="compositionally biased region" description="Low complexity" evidence="2">
    <location>
        <begin position="754"/>
        <end position="765"/>
    </location>
</feature>
<dbReference type="SMART" id="SM00490">
    <property type="entry name" value="HELICc"/>
    <property type="match status" value="1"/>
</dbReference>
<dbReference type="Proteomes" id="UP000751190">
    <property type="component" value="Unassembled WGS sequence"/>
</dbReference>
<proteinExistence type="predicted"/>
<dbReference type="GO" id="GO:0031297">
    <property type="term" value="P:replication fork processing"/>
    <property type="evidence" value="ECO:0007669"/>
    <property type="project" value="TreeGrafter"/>
</dbReference>
<organism evidence="6 7">
    <name type="scientific">Diacronema lutheri</name>
    <name type="common">Unicellular marine alga</name>
    <name type="synonym">Monochrysis lutheri</name>
    <dbReference type="NCBI Taxonomy" id="2081491"/>
    <lineage>
        <taxon>Eukaryota</taxon>
        <taxon>Haptista</taxon>
        <taxon>Haptophyta</taxon>
        <taxon>Pavlovophyceae</taxon>
        <taxon>Pavlovales</taxon>
        <taxon>Pavlovaceae</taxon>
        <taxon>Diacronema</taxon>
    </lineage>
</organism>
<feature type="domain" description="Helicase C-terminal" evidence="5">
    <location>
        <begin position="469"/>
        <end position="619"/>
    </location>
</feature>
<reference evidence="6" key="1">
    <citation type="submission" date="2021-05" db="EMBL/GenBank/DDBJ databases">
        <title>The genome of the haptophyte Pavlova lutheri (Diacronema luteri, Pavlovales) - a model for lipid biosynthesis in eukaryotic algae.</title>
        <authorList>
            <person name="Hulatt C.J."/>
            <person name="Posewitz M.C."/>
        </authorList>
    </citation>
    <scope>NUCLEOTIDE SEQUENCE</scope>
    <source>
        <strain evidence="6">NIVA-4/92</strain>
    </source>
</reference>
<feature type="domain" description="Helicase ATP-binding" evidence="4">
    <location>
        <begin position="65"/>
        <end position="243"/>
    </location>
</feature>
<dbReference type="CDD" id="cd18793">
    <property type="entry name" value="SF2_C_SNF"/>
    <property type="match status" value="1"/>
</dbReference>
<dbReference type="GO" id="GO:0016787">
    <property type="term" value="F:hydrolase activity"/>
    <property type="evidence" value="ECO:0007669"/>
    <property type="project" value="UniProtKB-KW"/>
</dbReference>
<feature type="region of interest" description="Disordered" evidence="2">
    <location>
        <begin position="708"/>
        <end position="805"/>
    </location>
</feature>
<dbReference type="InterPro" id="IPR014001">
    <property type="entry name" value="Helicase_ATP-bd"/>
</dbReference>
<feature type="region of interest" description="Disordered" evidence="2">
    <location>
        <begin position="350"/>
        <end position="383"/>
    </location>
</feature>
<dbReference type="InterPro" id="IPR038718">
    <property type="entry name" value="SNF2-like_sf"/>
</dbReference>
<dbReference type="Gene3D" id="3.40.50.10810">
    <property type="entry name" value="Tandem AAA-ATPase domain"/>
    <property type="match status" value="1"/>
</dbReference>
<dbReference type="GO" id="GO:0043596">
    <property type="term" value="C:nuclear replication fork"/>
    <property type="evidence" value="ECO:0007669"/>
    <property type="project" value="TreeGrafter"/>
</dbReference>
<dbReference type="InterPro" id="IPR001650">
    <property type="entry name" value="Helicase_C-like"/>
</dbReference>
<feature type="compositionally biased region" description="Low complexity" evidence="2">
    <location>
        <begin position="777"/>
        <end position="805"/>
    </location>
</feature>
<dbReference type="Gene3D" id="3.40.50.300">
    <property type="entry name" value="P-loop containing nucleotide triphosphate hydrolases"/>
    <property type="match status" value="1"/>
</dbReference>
<dbReference type="Pfam" id="PF00271">
    <property type="entry name" value="Helicase_C"/>
    <property type="match status" value="1"/>
</dbReference>
<dbReference type="OrthoDB" id="45145at2759"/>
<dbReference type="InterPro" id="IPR000330">
    <property type="entry name" value="SNF2_N"/>
</dbReference>
<keyword evidence="1" id="KW-0378">Hydrolase</keyword>
<feature type="compositionally biased region" description="Low complexity" evidence="2">
    <location>
        <begin position="708"/>
        <end position="718"/>
    </location>
</feature>
<evidence type="ECO:0000259" key="5">
    <source>
        <dbReference type="PROSITE" id="PS51194"/>
    </source>
</evidence>
<dbReference type="GO" id="GO:0006281">
    <property type="term" value="P:DNA repair"/>
    <property type="evidence" value="ECO:0007669"/>
    <property type="project" value="TreeGrafter"/>
</dbReference>
<evidence type="ECO:0000256" key="3">
    <source>
        <dbReference type="SAM" id="SignalP"/>
    </source>
</evidence>
<evidence type="ECO:0000256" key="1">
    <source>
        <dbReference type="ARBA" id="ARBA00022801"/>
    </source>
</evidence>
<evidence type="ECO:0000313" key="7">
    <source>
        <dbReference type="Proteomes" id="UP000751190"/>
    </source>
</evidence>
<evidence type="ECO:0000259" key="4">
    <source>
        <dbReference type="PROSITE" id="PS51192"/>
    </source>
</evidence>
<feature type="compositionally biased region" description="Basic residues" evidence="2">
    <location>
        <begin position="854"/>
        <end position="863"/>
    </location>
</feature>
<name>A0A8J5XGB3_DIALT</name>
<feature type="compositionally biased region" description="Low complexity" evidence="2">
    <location>
        <begin position="731"/>
        <end position="744"/>
    </location>
</feature>
<dbReference type="EMBL" id="JAGTXO010000007">
    <property type="protein sequence ID" value="KAG8466578.1"/>
    <property type="molecule type" value="Genomic_DNA"/>
</dbReference>
<dbReference type="GO" id="GO:0005524">
    <property type="term" value="F:ATP binding"/>
    <property type="evidence" value="ECO:0007669"/>
    <property type="project" value="InterPro"/>
</dbReference>
<feature type="chain" id="PRO_5035270277" evidence="3">
    <location>
        <begin position="16"/>
        <end position="863"/>
    </location>
</feature>
<dbReference type="PANTHER" id="PTHR45766:SF6">
    <property type="entry name" value="SWI_SNF-RELATED MATRIX-ASSOCIATED ACTIN-DEPENDENT REGULATOR OF CHROMATIN SUBFAMILY A-LIKE PROTEIN 1"/>
    <property type="match status" value="1"/>
</dbReference>
<dbReference type="PROSITE" id="PS51194">
    <property type="entry name" value="HELICASE_CTER"/>
    <property type="match status" value="1"/>
</dbReference>
<feature type="compositionally biased region" description="Low complexity" evidence="2">
    <location>
        <begin position="355"/>
        <end position="367"/>
    </location>
</feature>
<sequence>MLVLLMLRFVGCAAARGRLPVRGAGVHVRAGSGGSHAPRAGPDGPLAPPPAPAGRAYLPFQLEAIDFILSRRRVIVADEMGLGKTVTAIGAMNALAHASLLRKVLVICPKSLVLTWEAELKRWLVRPTQILVGLPRVDDPPDLDESAVVILNYEMVPKHKPQLCAVEWDMLVCDEAHLLKNPKTLRTTAVLGQLIPDGRKQPVYPLPPSERPINPPYKLFLTGSPLLNRPIELFPLIAAVDPHGECVPAVLSYKTFAQRYCDAHLVPIPGQRAMRWDITGSSNEHELRQLLSALMLRRLKADVLTSLPPKLFQLLPLESKAVRAAEDKALLAILDSASAEFAGAAGLADDDGDAPRAAAAAGAPRTGAAGGATGAARDADEGASGETAALTSLSWLGLARAMNVRSEALRQATSSLPSTRLIPAKALSRIMTARRETALAKVDAALEHIRTIIDADTDAGAGATGAQPDGTNGAPAAPRKLVVFAHHTEVIGKLLDGLGERAVSLTGADSTDARARAVSRFQTDPGVQVFVGSILAAGVGVTLTAASHVLFVELDWSPAHMAQAEDRCHRIGQRSCVLVTYLVFRGTLDERLAQMLIEKQATIDRIVPASVPAATPATAALQTGARTKAMGSPRLEARVGGMGESAALRADAAADAAAQTAAQHGGAAASGSVGAQLAMASDAGGNALGSPVLVDELASNVAETAAAGAGAGDAEAPAPAAPPARKRSARASKAAAQQFTSAADAQDEHSTGTRPARSAAESPARSAKDAQPTADASSAPVRVRGRPRGPAAAAGASATSAAGATAGSTIKTELVASEQPLHAEAWADVHKLLTDADDDELAPSAQLRPPSASVRRRGKAESR</sequence>
<dbReference type="OMA" id="YEADENQ"/>
<dbReference type="SMART" id="SM00487">
    <property type="entry name" value="DEXDc"/>
    <property type="match status" value="1"/>
</dbReference>
<dbReference type="Pfam" id="PF00176">
    <property type="entry name" value="SNF2-rel_dom"/>
    <property type="match status" value="2"/>
</dbReference>
<dbReference type="SUPFAM" id="SSF52540">
    <property type="entry name" value="P-loop containing nucleoside triphosphate hydrolases"/>
    <property type="match status" value="2"/>
</dbReference>
<comment type="caution">
    <text evidence="6">The sequence shown here is derived from an EMBL/GenBank/DDBJ whole genome shotgun (WGS) entry which is preliminary data.</text>
</comment>
<dbReference type="PANTHER" id="PTHR45766">
    <property type="entry name" value="DNA ANNEALING HELICASE AND ENDONUCLEASE ZRANB3 FAMILY MEMBER"/>
    <property type="match status" value="1"/>
</dbReference>
<protein>
    <submittedName>
        <fullName evidence="6">Uncharacterized protein</fullName>
    </submittedName>
</protein>
<dbReference type="InterPro" id="IPR049730">
    <property type="entry name" value="SNF2/RAD54-like_C"/>
</dbReference>